<dbReference type="Proteomes" id="UP000292082">
    <property type="component" value="Unassembled WGS sequence"/>
</dbReference>
<evidence type="ECO:0000256" key="1">
    <source>
        <dbReference type="SAM" id="MobiDB-lite"/>
    </source>
</evidence>
<gene>
    <name evidence="2" type="ORF">BD310DRAFT_368162</name>
</gene>
<reference evidence="2 3" key="1">
    <citation type="submission" date="2019-01" db="EMBL/GenBank/DDBJ databases">
        <title>Draft genome sequences of three monokaryotic isolates of the white-rot basidiomycete fungus Dichomitus squalens.</title>
        <authorList>
            <consortium name="DOE Joint Genome Institute"/>
            <person name="Lopez S.C."/>
            <person name="Andreopoulos B."/>
            <person name="Pangilinan J."/>
            <person name="Lipzen A."/>
            <person name="Riley R."/>
            <person name="Ahrendt S."/>
            <person name="Ng V."/>
            <person name="Barry K."/>
            <person name="Daum C."/>
            <person name="Grigoriev I.V."/>
            <person name="Hilden K.S."/>
            <person name="Makela M.R."/>
            <person name="de Vries R.P."/>
        </authorList>
    </citation>
    <scope>NUCLEOTIDE SEQUENCE [LARGE SCALE GENOMIC DNA]</scope>
    <source>
        <strain evidence="2 3">CBS 464.89</strain>
    </source>
</reference>
<dbReference type="EMBL" id="ML145350">
    <property type="protein sequence ID" value="TBU51263.1"/>
    <property type="molecule type" value="Genomic_DNA"/>
</dbReference>
<proteinExistence type="predicted"/>
<feature type="region of interest" description="Disordered" evidence="1">
    <location>
        <begin position="54"/>
        <end position="73"/>
    </location>
</feature>
<feature type="region of interest" description="Disordered" evidence="1">
    <location>
        <begin position="87"/>
        <end position="111"/>
    </location>
</feature>
<evidence type="ECO:0000313" key="3">
    <source>
        <dbReference type="Proteomes" id="UP000292082"/>
    </source>
</evidence>
<protein>
    <submittedName>
        <fullName evidence="2">Uncharacterized protein</fullName>
    </submittedName>
</protein>
<keyword evidence="3" id="KW-1185">Reference proteome</keyword>
<dbReference type="AlphaFoldDB" id="A0A4V2K678"/>
<name>A0A4V2K678_9APHY</name>
<feature type="compositionally biased region" description="Basic and acidic residues" evidence="1">
    <location>
        <begin position="101"/>
        <end position="111"/>
    </location>
</feature>
<sequence length="223" mass="25277">MIAPAIGLSVAYVKFRALRQRHVHRYLRPDPLSCPPRRVELQRSTLYMLRGAERALAPGNQRPRPEVSVRPQAQGSSYFGTILSATRAESRTHPSCATREGTPRAREPESAVRIRRPAMRGARSRAGCRPTHVSLPAWGEDRARFARSRSDGRGLAVWRERSGQHQWDLQRCRVVAASVLRRGPRRIWSSADARARARTRTQVRAVIEPFDDDLGSENCRLEK</sequence>
<organism evidence="2 3">
    <name type="scientific">Dichomitus squalens</name>
    <dbReference type="NCBI Taxonomy" id="114155"/>
    <lineage>
        <taxon>Eukaryota</taxon>
        <taxon>Fungi</taxon>
        <taxon>Dikarya</taxon>
        <taxon>Basidiomycota</taxon>
        <taxon>Agaricomycotina</taxon>
        <taxon>Agaricomycetes</taxon>
        <taxon>Polyporales</taxon>
        <taxon>Polyporaceae</taxon>
        <taxon>Dichomitus</taxon>
    </lineage>
</organism>
<accession>A0A4V2K678</accession>
<evidence type="ECO:0000313" key="2">
    <source>
        <dbReference type="EMBL" id="TBU51263.1"/>
    </source>
</evidence>